<feature type="transmembrane region" description="Helical" evidence="1">
    <location>
        <begin position="55"/>
        <end position="72"/>
    </location>
</feature>
<proteinExistence type="predicted"/>
<accession>A0A1G6JAB9</accession>
<evidence type="ECO:0000256" key="1">
    <source>
        <dbReference type="SAM" id="Phobius"/>
    </source>
</evidence>
<feature type="transmembrane region" description="Helical" evidence="1">
    <location>
        <begin position="6"/>
        <end position="25"/>
    </location>
</feature>
<protein>
    <submittedName>
        <fullName evidence="2">Uncharacterized protein</fullName>
    </submittedName>
</protein>
<evidence type="ECO:0000313" key="2">
    <source>
        <dbReference type="EMBL" id="SDC14786.1"/>
    </source>
</evidence>
<gene>
    <name evidence="2" type="ORF">SAMN05216418_1737</name>
</gene>
<keyword evidence="1" id="KW-0812">Transmembrane</keyword>
<organism evidence="2 3">
    <name type="scientific">Microbacterium enclense</name>
    <dbReference type="NCBI Taxonomy" id="993073"/>
    <lineage>
        <taxon>Bacteria</taxon>
        <taxon>Bacillati</taxon>
        <taxon>Actinomycetota</taxon>
        <taxon>Actinomycetes</taxon>
        <taxon>Micrococcales</taxon>
        <taxon>Microbacteriaceae</taxon>
        <taxon>Microbacterium</taxon>
    </lineage>
</organism>
<name>A0A1G6JAB9_9MICO</name>
<keyword evidence="1" id="KW-0472">Membrane</keyword>
<reference evidence="2 3" key="1">
    <citation type="submission" date="2016-09" db="EMBL/GenBank/DDBJ databases">
        <authorList>
            <person name="Capua I."/>
            <person name="De Benedictis P."/>
            <person name="Joannis T."/>
            <person name="Lombin L.H."/>
            <person name="Cattoli G."/>
        </authorList>
    </citation>
    <scope>NUCLEOTIDE SEQUENCE [LARGE SCALE GENOMIC DNA]</scope>
    <source>
        <strain evidence="2 3">NIO-1002</strain>
    </source>
</reference>
<keyword evidence="1" id="KW-1133">Transmembrane helix</keyword>
<sequence>MWNTFDLTVVVTVYLALTGAGWGFLIDPLRPATRWVAVVSVVLTGFVTANLAPDAVLSIPVLVITFALASWIRDRRWRASLIREPAAPRTPPPPPA</sequence>
<dbReference type="Proteomes" id="UP000183203">
    <property type="component" value="Unassembled WGS sequence"/>
</dbReference>
<dbReference type="EMBL" id="FMYG01000003">
    <property type="protein sequence ID" value="SDC14786.1"/>
    <property type="molecule type" value="Genomic_DNA"/>
</dbReference>
<dbReference type="AlphaFoldDB" id="A0A1G6JAB9"/>
<evidence type="ECO:0000313" key="3">
    <source>
        <dbReference type="Proteomes" id="UP000183203"/>
    </source>
</evidence>